<dbReference type="EMBL" id="LXQD01000304">
    <property type="protein sequence ID" value="RCJ27523.1"/>
    <property type="molecule type" value="Genomic_DNA"/>
</dbReference>
<sequence>MTPLDFKSGRAFGRIGNYSSVLISQLSSKWYAATCCKYTQIVLIGQIPKLAPQRFELLSGLVLRDIPFAYRYAAL</sequence>
<comment type="caution">
    <text evidence="1">The sequence shown here is derived from an EMBL/GenBank/DDBJ whole genome shotgun (WGS) entry which is preliminary data.</text>
</comment>
<dbReference type="AlphaFoldDB" id="A0A367QVZ5"/>
<evidence type="ECO:0000313" key="2">
    <source>
        <dbReference type="Proteomes" id="UP000252107"/>
    </source>
</evidence>
<evidence type="ECO:0000313" key="1">
    <source>
        <dbReference type="EMBL" id="RCJ27523.1"/>
    </source>
</evidence>
<dbReference type="Proteomes" id="UP000252107">
    <property type="component" value="Unassembled WGS sequence"/>
</dbReference>
<reference evidence="1" key="1">
    <citation type="submission" date="2016-04" db="EMBL/GenBank/DDBJ databases">
        <authorList>
            <person name="Tabuchi Yagui T.R."/>
        </authorList>
    </citation>
    <scope>NUCLEOTIDE SEQUENCE [LARGE SCALE GENOMIC DNA]</scope>
    <source>
        <strain evidence="1">NIES-26</strain>
    </source>
</reference>
<organism evidence="1 2">
    <name type="scientific">Nostoc minutum NIES-26</name>
    <dbReference type="NCBI Taxonomy" id="1844469"/>
    <lineage>
        <taxon>Bacteria</taxon>
        <taxon>Bacillati</taxon>
        <taxon>Cyanobacteriota</taxon>
        <taxon>Cyanophyceae</taxon>
        <taxon>Nostocales</taxon>
        <taxon>Nostocaceae</taxon>
        <taxon>Nostoc</taxon>
    </lineage>
</organism>
<name>A0A367QVZ5_9NOSO</name>
<keyword evidence="2" id="KW-1185">Reference proteome</keyword>
<proteinExistence type="predicted"/>
<protein>
    <submittedName>
        <fullName evidence="1">Uncharacterized protein</fullName>
    </submittedName>
</protein>
<gene>
    <name evidence="1" type="ORF">A6770_25615</name>
</gene>
<accession>A0A367QVZ5</accession>